<name>A0A7Y6MYW6_9BURK</name>
<sequence>MQTLRPQPFVFYAAALKNAPDGLEAMKFVDFVSSPEGQGLFRQYGYGRPKGDPLY</sequence>
<proteinExistence type="predicted"/>
<reference evidence="1 2" key="1">
    <citation type="submission" date="2020-02" db="EMBL/GenBank/DDBJ databases">
        <title>Paraburkholderia simonii sp. nov. and Paraburkholderia youngii sp. nov. Brazilian and Mexican Mimosa-associated rhizobia.</title>
        <authorList>
            <person name="Mavima L."/>
            <person name="Beukes C.W."/>
            <person name="Chan W.Y."/>
            <person name="Palmer M."/>
            <person name="De Meyer S.E."/>
            <person name="James E.K."/>
            <person name="Venter S.N."/>
            <person name="Steenkamp E.T."/>
        </authorList>
    </citation>
    <scope>NUCLEOTIDE SEQUENCE [LARGE SCALE GENOMIC DNA]</scope>
    <source>
        <strain evidence="1 2">JPY169</strain>
    </source>
</reference>
<gene>
    <name evidence="1" type="ORF">G5S42_22705</name>
</gene>
<accession>A0A7Y6MYW6</accession>
<dbReference type="RefSeq" id="WP_176108813.1">
    <property type="nucleotide sequence ID" value="NZ_JAALDK010000001.1"/>
</dbReference>
<dbReference type="EMBL" id="JAALDK010000001">
    <property type="protein sequence ID" value="NUY02448.1"/>
    <property type="molecule type" value="Genomic_DNA"/>
</dbReference>
<evidence type="ECO:0000313" key="2">
    <source>
        <dbReference type="Proteomes" id="UP000594380"/>
    </source>
</evidence>
<protein>
    <submittedName>
        <fullName evidence="1">Solute-binding protein</fullName>
    </submittedName>
</protein>
<organism evidence="1 2">
    <name type="scientific">Paraburkholderia youngii</name>
    <dbReference type="NCBI Taxonomy" id="2782701"/>
    <lineage>
        <taxon>Bacteria</taxon>
        <taxon>Pseudomonadati</taxon>
        <taxon>Pseudomonadota</taxon>
        <taxon>Betaproteobacteria</taxon>
        <taxon>Burkholderiales</taxon>
        <taxon>Burkholderiaceae</taxon>
        <taxon>Paraburkholderia</taxon>
    </lineage>
</organism>
<dbReference type="AlphaFoldDB" id="A0A7Y6MYW6"/>
<comment type="caution">
    <text evidence="1">The sequence shown here is derived from an EMBL/GenBank/DDBJ whole genome shotgun (WGS) entry which is preliminary data.</text>
</comment>
<evidence type="ECO:0000313" key="1">
    <source>
        <dbReference type="EMBL" id="NUY02448.1"/>
    </source>
</evidence>
<dbReference type="Gene3D" id="3.40.190.10">
    <property type="entry name" value="Periplasmic binding protein-like II"/>
    <property type="match status" value="1"/>
</dbReference>
<dbReference type="SUPFAM" id="SSF53850">
    <property type="entry name" value="Periplasmic binding protein-like II"/>
    <property type="match status" value="1"/>
</dbReference>
<dbReference type="GeneID" id="301107518"/>
<dbReference type="Pfam" id="PF13531">
    <property type="entry name" value="SBP_bac_11"/>
    <property type="match status" value="1"/>
</dbReference>
<dbReference type="Proteomes" id="UP000594380">
    <property type="component" value="Unassembled WGS sequence"/>
</dbReference>